<dbReference type="GO" id="GO:0061630">
    <property type="term" value="F:ubiquitin protein ligase activity"/>
    <property type="evidence" value="ECO:0007669"/>
    <property type="project" value="UniProtKB-UniRule"/>
</dbReference>
<dbReference type="SUPFAM" id="SSF57850">
    <property type="entry name" value="RING/U-box"/>
    <property type="match status" value="1"/>
</dbReference>
<keyword evidence="8" id="KW-1185">Reference proteome</keyword>
<dbReference type="InterPro" id="IPR045185">
    <property type="entry name" value="PUB22/23/24-like"/>
</dbReference>
<comment type="caution">
    <text evidence="7">The sequence shown here is derived from an EMBL/GenBank/DDBJ whole genome shotgun (WGS) entry which is preliminary data.</text>
</comment>
<evidence type="ECO:0000256" key="1">
    <source>
        <dbReference type="ARBA" id="ARBA00000900"/>
    </source>
</evidence>
<dbReference type="Gene3D" id="1.25.10.10">
    <property type="entry name" value="Leucine-rich Repeat Variant"/>
    <property type="match status" value="1"/>
</dbReference>
<dbReference type="InterPro" id="IPR016024">
    <property type="entry name" value="ARM-type_fold"/>
</dbReference>
<dbReference type="PANTHER" id="PTHR22849">
    <property type="entry name" value="WDSAM1 PROTEIN"/>
    <property type="match status" value="1"/>
</dbReference>
<organism evidence="7 8">
    <name type="scientific">Hibiscus syriacus</name>
    <name type="common">Rose of Sharon</name>
    <dbReference type="NCBI Taxonomy" id="106335"/>
    <lineage>
        <taxon>Eukaryota</taxon>
        <taxon>Viridiplantae</taxon>
        <taxon>Streptophyta</taxon>
        <taxon>Embryophyta</taxon>
        <taxon>Tracheophyta</taxon>
        <taxon>Spermatophyta</taxon>
        <taxon>Magnoliopsida</taxon>
        <taxon>eudicotyledons</taxon>
        <taxon>Gunneridae</taxon>
        <taxon>Pentapetalae</taxon>
        <taxon>rosids</taxon>
        <taxon>malvids</taxon>
        <taxon>Malvales</taxon>
        <taxon>Malvaceae</taxon>
        <taxon>Malvoideae</taxon>
        <taxon>Hibiscus</taxon>
    </lineage>
</organism>
<dbReference type="AlphaFoldDB" id="A0A6A2YEY8"/>
<dbReference type="Proteomes" id="UP000436088">
    <property type="component" value="Unassembled WGS sequence"/>
</dbReference>
<proteinExistence type="predicted"/>
<accession>A0A6A2YEY8</accession>
<dbReference type="UniPathway" id="UPA00143"/>
<dbReference type="PROSITE" id="PS51698">
    <property type="entry name" value="U_BOX"/>
    <property type="match status" value="1"/>
</dbReference>
<name>A0A6A2YEY8_HIBSY</name>
<dbReference type="SUPFAM" id="SSF48371">
    <property type="entry name" value="ARM repeat"/>
    <property type="match status" value="1"/>
</dbReference>
<dbReference type="InterPro" id="IPR045210">
    <property type="entry name" value="RING-Ubox_PUB"/>
</dbReference>
<comment type="catalytic activity">
    <reaction evidence="1 5">
        <text>S-ubiquitinyl-[E2 ubiquitin-conjugating enzyme]-L-cysteine + [acceptor protein]-L-lysine = [E2 ubiquitin-conjugating enzyme]-L-cysteine + N(6)-ubiquitinyl-[acceptor protein]-L-lysine.</text>
        <dbReference type="EC" id="2.3.2.27"/>
    </reaction>
</comment>
<dbReference type="InterPro" id="IPR011989">
    <property type="entry name" value="ARM-like"/>
</dbReference>
<sequence>MPMDDIEIPQYFICPISLQIMKDPVTAVTGITYDRESIEKWLKTSKDITCPVTRQVLPSGSDLTPNHTLRRLIQAWCTMNDGDGGVDKVPTMTKSPLCKTLLKLIREFEVPGLYVNALNKLEVLAKDIERNKKSIEEAGVAKALILLLIKCYKENKTVGAEQALRILCKIWTPCSEINDLLNENHQFINCLTWILEIEIENHVVIKTLAMQAVKRVIEAANTRLLEKLKPEFVKQMLRVLKLKISQQATKSALQNLIQICLLGRNKSKLVEANTIFELIELELENPEKNISELIFNLLAHLCSCAKGRAEFLRHAGSIAMVAKRILRVLPATDDQAVCILSFISKNAATKEVLLEMLRVGAVTKLCMVNQADCPTYLKQKARGVLRLHSNLWSDSPCIAVYLSTRKPAVVAWGERLDCGSSGRRGVDGCGILKLSVIELEGLLLVDSLSQFKLCCKGCAFELSVVELEDSPSRLKLCCKLCALELSIVELEFELEGLCWQITLLALSYAANDVPSKLSVIELEVELEGLYWQITILALSYAANDLPSKLSVIKLEGLWLADSPSRLKLCCK</sequence>
<dbReference type="Pfam" id="PF25598">
    <property type="entry name" value="ARM_PUB"/>
    <property type="match status" value="1"/>
</dbReference>
<keyword evidence="4 5" id="KW-0833">Ubl conjugation pathway</keyword>
<dbReference type="Pfam" id="PF04564">
    <property type="entry name" value="U-box"/>
    <property type="match status" value="1"/>
</dbReference>
<dbReference type="InterPro" id="IPR003613">
    <property type="entry name" value="Ubox_domain"/>
</dbReference>
<keyword evidence="3 5" id="KW-0808">Transferase</keyword>
<evidence type="ECO:0000256" key="2">
    <source>
        <dbReference type="ARBA" id="ARBA00004906"/>
    </source>
</evidence>
<evidence type="ECO:0000259" key="6">
    <source>
        <dbReference type="PROSITE" id="PS51698"/>
    </source>
</evidence>
<dbReference type="InterPro" id="IPR013083">
    <property type="entry name" value="Znf_RING/FYVE/PHD"/>
</dbReference>
<evidence type="ECO:0000313" key="7">
    <source>
        <dbReference type="EMBL" id="KAE8674909.1"/>
    </source>
</evidence>
<gene>
    <name evidence="7" type="ORF">F3Y22_tig00111708pilonHSYRG00218</name>
</gene>
<dbReference type="CDD" id="cd16664">
    <property type="entry name" value="RING-Ubox_PUB"/>
    <property type="match status" value="1"/>
</dbReference>
<evidence type="ECO:0000256" key="3">
    <source>
        <dbReference type="ARBA" id="ARBA00022679"/>
    </source>
</evidence>
<protein>
    <recommendedName>
        <fullName evidence="5 6">U-box domain-containing protein</fullName>
        <ecNumber evidence="5">2.3.2.27</ecNumber>
    </recommendedName>
    <alternativeName>
        <fullName evidence="5">RING-type E3 ubiquitin transferase PUB</fullName>
    </alternativeName>
</protein>
<evidence type="ECO:0000256" key="5">
    <source>
        <dbReference type="RuleBase" id="RU369093"/>
    </source>
</evidence>
<reference evidence="7" key="1">
    <citation type="submission" date="2019-09" db="EMBL/GenBank/DDBJ databases">
        <title>Draft genome information of white flower Hibiscus syriacus.</title>
        <authorList>
            <person name="Kim Y.-M."/>
        </authorList>
    </citation>
    <scope>NUCLEOTIDE SEQUENCE [LARGE SCALE GENOMIC DNA]</scope>
    <source>
        <strain evidence="7">YM2019G1</strain>
    </source>
</reference>
<comment type="function">
    <text evidence="5">Functions as an E3 ubiquitin ligase.</text>
</comment>
<dbReference type="SMART" id="SM00504">
    <property type="entry name" value="Ubox"/>
    <property type="match status" value="1"/>
</dbReference>
<comment type="pathway">
    <text evidence="2 5">Protein modification; protein ubiquitination.</text>
</comment>
<evidence type="ECO:0000256" key="4">
    <source>
        <dbReference type="ARBA" id="ARBA00022786"/>
    </source>
</evidence>
<evidence type="ECO:0000313" key="8">
    <source>
        <dbReference type="Proteomes" id="UP000436088"/>
    </source>
</evidence>
<dbReference type="EMBL" id="VEPZ02001408">
    <property type="protein sequence ID" value="KAE8674909.1"/>
    <property type="molecule type" value="Genomic_DNA"/>
</dbReference>
<dbReference type="PANTHER" id="PTHR22849:SF128">
    <property type="entry name" value="U-BOX DOMAIN-CONTAINING PROTEIN"/>
    <property type="match status" value="1"/>
</dbReference>
<dbReference type="InterPro" id="IPR058678">
    <property type="entry name" value="ARM_PUB"/>
</dbReference>
<feature type="domain" description="U-box" evidence="6">
    <location>
        <begin position="7"/>
        <end position="83"/>
    </location>
</feature>
<dbReference type="GO" id="GO:0016567">
    <property type="term" value="P:protein ubiquitination"/>
    <property type="evidence" value="ECO:0007669"/>
    <property type="project" value="UniProtKB-UniRule"/>
</dbReference>
<dbReference type="EC" id="2.3.2.27" evidence="5"/>
<dbReference type="Gene3D" id="3.30.40.10">
    <property type="entry name" value="Zinc/RING finger domain, C3HC4 (zinc finger)"/>
    <property type="match status" value="1"/>
</dbReference>